<proteinExistence type="predicted"/>
<evidence type="ECO:0000313" key="1">
    <source>
        <dbReference type="EMBL" id="CAI9173096.1"/>
    </source>
</evidence>
<dbReference type="Proteomes" id="UP001176941">
    <property type="component" value="Chromosome 33"/>
</dbReference>
<evidence type="ECO:0000313" key="2">
    <source>
        <dbReference type="Proteomes" id="UP001176941"/>
    </source>
</evidence>
<organism evidence="1 2">
    <name type="scientific">Rangifer tarandus platyrhynchus</name>
    <name type="common">Svalbard reindeer</name>
    <dbReference type="NCBI Taxonomy" id="3082113"/>
    <lineage>
        <taxon>Eukaryota</taxon>
        <taxon>Metazoa</taxon>
        <taxon>Chordata</taxon>
        <taxon>Craniata</taxon>
        <taxon>Vertebrata</taxon>
        <taxon>Euteleostomi</taxon>
        <taxon>Mammalia</taxon>
        <taxon>Eutheria</taxon>
        <taxon>Laurasiatheria</taxon>
        <taxon>Artiodactyla</taxon>
        <taxon>Ruminantia</taxon>
        <taxon>Pecora</taxon>
        <taxon>Cervidae</taxon>
        <taxon>Odocoileinae</taxon>
        <taxon>Rangifer</taxon>
    </lineage>
</organism>
<accession>A0ABN8ZJG1</accession>
<gene>
    <name evidence="1" type="ORF">MRATA1EN1_LOCUS22058</name>
</gene>
<keyword evidence="2" id="KW-1185">Reference proteome</keyword>
<dbReference type="EMBL" id="OX459969">
    <property type="protein sequence ID" value="CAI9173096.1"/>
    <property type="molecule type" value="Genomic_DNA"/>
</dbReference>
<reference evidence="1" key="1">
    <citation type="submission" date="2023-04" db="EMBL/GenBank/DDBJ databases">
        <authorList>
            <consortium name="ELIXIR-Norway"/>
        </authorList>
    </citation>
    <scope>NUCLEOTIDE SEQUENCE [LARGE SCALE GENOMIC DNA]</scope>
</reference>
<name>A0ABN8ZJG1_RANTA</name>
<protein>
    <submittedName>
        <fullName evidence="1">Uncharacterized protein</fullName>
    </submittedName>
</protein>
<sequence length="116" mass="12912">MRAEQELRTFLGGRVNLLASVHSYSGQPLPSDLSAENHISWLLSSGQLLLWENQPNLNFFSNPGLLQGSLWVLFSSIAQFCPTLCDPMDNSTPGLPVHHQLPELAQTHVHRVRDAI</sequence>